<evidence type="ECO:0000256" key="1">
    <source>
        <dbReference type="SAM" id="MobiDB-lite"/>
    </source>
</evidence>
<protein>
    <submittedName>
        <fullName evidence="2">Uncharacterized protein</fullName>
    </submittedName>
</protein>
<dbReference type="AlphaFoldDB" id="A0A0E0Q6N7"/>
<dbReference type="Proteomes" id="UP000008022">
    <property type="component" value="Unassembled WGS sequence"/>
</dbReference>
<dbReference type="EnsemblPlants" id="ORUFI07G10330.1">
    <property type="protein sequence ID" value="ORUFI07G10330.1"/>
    <property type="gene ID" value="ORUFI07G10330"/>
</dbReference>
<accession>A0A0E0Q6N7</accession>
<feature type="region of interest" description="Disordered" evidence="1">
    <location>
        <begin position="99"/>
        <end position="126"/>
    </location>
</feature>
<dbReference type="HOGENOM" id="CLU_172105_0_0_1"/>
<keyword evidence="3" id="KW-1185">Reference proteome</keyword>
<evidence type="ECO:0000313" key="3">
    <source>
        <dbReference type="Proteomes" id="UP000008022"/>
    </source>
</evidence>
<sequence length="126" mass="13846">MALWRAASLLGVRRWSRDYFEAYPVSSGDGVLLWWRVALAAGLLRRWNLWNDEGESIMVVLGVWWREGLSYSSPRQQIDGEGGGGGVLADAKDVEEAALPVGVSSEDKGKMDSVRDAKKDDANGFS</sequence>
<dbReference type="OMA" id="SPRQQID"/>
<reference evidence="2" key="2">
    <citation type="submission" date="2015-06" db="UniProtKB">
        <authorList>
            <consortium name="EnsemblPlants"/>
        </authorList>
    </citation>
    <scope>IDENTIFICATION</scope>
</reference>
<reference evidence="3" key="1">
    <citation type="submission" date="2013-06" db="EMBL/GenBank/DDBJ databases">
        <authorList>
            <person name="Zhao Q."/>
        </authorList>
    </citation>
    <scope>NUCLEOTIDE SEQUENCE</scope>
    <source>
        <strain evidence="3">cv. W1943</strain>
    </source>
</reference>
<name>A0A0E0Q6N7_ORYRU</name>
<proteinExistence type="predicted"/>
<evidence type="ECO:0000313" key="2">
    <source>
        <dbReference type="EnsemblPlants" id="ORUFI07G10330.1"/>
    </source>
</evidence>
<organism evidence="2 3">
    <name type="scientific">Oryza rufipogon</name>
    <name type="common">Brownbeard rice</name>
    <name type="synonym">Asian wild rice</name>
    <dbReference type="NCBI Taxonomy" id="4529"/>
    <lineage>
        <taxon>Eukaryota</taxon>
        <taxon>Viridiplantae</taxon>
        <taxon>Streptophyta</taxon>
        <taxon>Embryophyta</taxon>
        <taxon>Tracheophyta</taxon>
        <taxon>Spermatophyta</taxon>
        <taxon>Magnoliopsida</taxon>
        <taxon>Liliopsida</taxon>
        <taxon>Poales</taxon>
        <taxon>Poaceae</taxon>
        <taxon>BOP clade</taxon>
        <taxon>Oryzoideae</taxon>
        <taxon>Oryzeae</taxon>
        <taxon>Oryzinae</taxon>
        <taxon>Oryza</taxon>
    </lineage>
</organism>
<feature type="compositionally biased region" description="Basic and acidic residues" evidence="1">
    <location>
        <begin position="105"/>
        <end position="126"/>
    </location>
</feature>
<dbReference type="Gramene" id="ORUFI07G10330.1">
    <property type="protein sequence ID" value="ORUFI07G10330.1"/>
    <property type="gene ID" value="ORUFI07G10330"/>
</dbReference>